<dbReference type="EMBL" id="JBHFNS010000087">
    <property type="protein sequence ID" value="MFB2938326.1"/>
    <property type="molecule type" value="Genomic_DNA"/>
</dbReference>
<organism evidence="1 2">
    <name type="scientific">Floridaenema fluviatile BLCC-F154</name>
    <dbReference type="NCBI Taxonomy" id="3153640"/>
    <lineage>
        <taxon>Bacteria</taxon>
        <taxon>Bacillati</taxon>
        <taxon>Cyanobacteriota</taxon>
        <taxon>Cyanophyceae</taxon>
        <taxon>Oscillatoriophycideae</taxon>
        <taxon>Aerosakkonematales</taxon>
        <taxon>Aerosakkonemataceae</taxon>
        <taxon>Floridanema</taxon>
        <taxon>Floridanema fluviatile</taxon>
    </lineage>
</organism>
<accession>A0ABV4YIK0</accession>
<reference evidence="1 2" key="1">
    <citation type="submission" date="2024-09" db="EMBL/GenBank/DDBJ databases">
        <title>Floridaenema gen nov. (Aerosakkonemataceae, Aerosakkonematales ord. nov., Cyanobacteria) from benthic tropical and subtropical fresh waters, with the description of four new species.</title>
        <authorList>
            <person name="Moretto J.A."/>
            <person name="Berthold D.E."/>
            <person name="Lefler F.W."/>
            <person name="Huang I.-S."/>
            <person name="Laughinghouse H. IV."/>
        </authorList>
    </citation>
    <scope>NUCLEOTIDE SEQUENCE [LARGE SCALE GENOMIC DNA]</scope>
    <source>
        <strain evidence="1 2">BLCC-F154</strain>
    </source>
</reference>
<protein>
    <submittedName>
        <fullName evidence="1">Uncharacterized protein</fullName>
    </submittedName>
</protein>
<evidence type="ECO:0000313" key="1">
    <source>
        <dbReference type="EMBL" id="MFB2938326.1"/>
    </source>
</evidence>
<comment type="caution">
    <text evidence="1">The sequence shown here is derived from an EMBL/GenBank/DDBJ whole genome shotgun (WGS) entry which is preliminary data.</text>
</comment>
<gene>
    <name evidence="1" type="ORF">ACE1B6_24025</name>
</gene>
<dbReference type="RefSeq" id="WP_413259807.1">
    <property type="nucleotide sequence ID" value="NZ_JBHFNS010000087.1"/>
</dbReference>
<evidence type="ECO:0000313" key="2">
    <source>
        <dbReference type="Proteomes" id="UP001576776"/>
    </source>
</evidence>
<proteinExistence type="predicted"/>
<sequence>MSLENEVNQIKNSNPGVRNAILADWLYQRWEYLNAEDKEELADSIGLHIPWWELHYSEQGYLYFYGYSDLNDCLLPVLERLEQVGKYYYLRQLKSLLHNALTSIDEVANMHLEQVRAWLKTYFEVGVSIPGGIDISHINLDSAKRVLINVLSYIHLYPVEKP</sequence>
<dbReference type="Proteomes" id="UP001576776">
    <property type="component" value="Unassembled WGS sequence"/>
</dbReference>
<keyword evidence="2" id="KW-1185">Reference proteome</keyword>
<name>A0ABV4YIK0_9CYAN</name>